<dbReference type="FunFam" id="3.30.70.260:FF:000018">
    <property type="entry name" value="Ribose-5-phosphate isomerase A"/>
    <property type="match status" value="1"/>
</dbReference>
<dbReference type="PANTHER" id="PTHR11934:SF0">
    <property type="entry name" value="RIBOSE-5-PHOSPHATE ISOMERASE"/>
    <property type="match status" value="1"/>
</dbReference>
<dbReference type="CDD" id="cd01398">
    <property type="entry name" value="RPI_A"/>
    <property type="match status" value="1"/>
</dbReference>
<dbReference type="FunFam" id="3.40.50.1360:FF:000001">
    <property type="entry name" value="Ribose-5-phosphate isomerase A"/>
    <property type="match status" value="1"/>
</dbReference>
<dbReference type="GO" id="GO:0006014">
    <property type="term" value="P:D-ribose metabolic process"/>
    <property type="evidence" value="ECO:0007669"/>
    <property type="project" value="TreeGrafter"/>
</dbReference>
<dbReference type="Pfam" id="PF06026">
    <property type="entry name" value="Rib_5-P_isom_A"/>
    <property type="match status" value="1"/>
</dbReference>
<reference evidence="9" key="1">
    <citation type="submission" date="2020-12" db="EMBL/GenBank/DDBJ databases">
        <title>Metabolic potential, ecology and presence of endohyphal bacteria is reflected in genomic diversity of Mucoromycotina.</title>
        <authorList>
            <person name="Muszewska A."/>
            <person name="Okrasinska A."/>
            <person name="Steczkiewicz K."/>
            <person name="Drgas O."/>
            <person name="Orlowska M."/>
            <person name="Perlinska-Lenart U."/>
            <person name="Aleksandrzak-Piekarczyk T."/>
            <person name="Szatraj K."/>
            <person name="Zielenkiewicz U."/>
            <person name="Pilsyk S."/>
            <person name="Malc E."/>
            <person name="Mieczkowski P."/>
            <person name="Kruszewska J.S."/>
            <person name="Biernat P."/>
            <person name="Pawlowska J."/>
        </authorList>
    </citation>
    <scope>NUCLEOTIDE SEQUENCE</scope>
    <source>
        <strain evidence="9">WA0000017839</strain>
    </source>
</reference>
<keyword evidence="6" id="KW-0413">Isomerase</keyword>
<evidence type="ECO:0000256" key="2">
    <source>
        <dbReference type="ARBA" id="ARBA00004988"/>
    </source>
</evidence>
<dbReference type="GO" id="GO:0004751">
    <property type="term" value="F:ribose-5-phosphate isomerase activity"/>
    <property type="evidence" value="ECO:0007669"/>
    <property type="project" value="UniProtKB-EC"/>
</dbReference>
<keyword evidence="10" id="KW-1185">Reference proteome</keyword>
<dbReference type="Proteomes" id="UP000603453">
    <property type="component" value="Unassembled WGS sequence"/>
</dbReference>
<dbReference type="InterPro" id="IPR037171">
    <property type="entry name" value="NagB/RpiA_transferase-like"/>
</dbReference>
<proteinExistence type="inferred from homology"/>
<evidence type="ECO:0000256" key="1">
    <source>
        <dbReference type="ARBA" id="ARBA00001713"/>
    </source>
</evidence>
<dbReference type="GO" id="GO:0009052">
    <property type="term" value="P:pentose-phosphate shunt, non-oxidative branch"/>
    <property type="evidence" value="ECO:0007669"/>
    <property type="project" value="InterPro"/>
</dbReference>
<comment type="catalytic activity">
    <reaction evidence="1">
        <text>aldehydo-D-ribose 5-phosphate = D-ribulose 5-phosphate</text>
        <dbReference type="Rhea" id="RHEA:14657"/>
        <dbReference type="ChEBI" id="CHEBI:58121"/>
        <dbReference type="ChEBI" id="CHEBI:58273"/>
        <dbReference type="EC" id="5.3.1.6"/>
    </reaction>
</comment>
<evidence type="ECO:0000256" key="6">
    <source>
        <dbReference type="ARBA" id="ARBA00023235"/>
    </source>
</evidence>
<protein>
    <recommendedName>
        <fullName evidence="5">Ribose-5-phosphate isomerase</fullName>
        <ecNumber evidence="4">5.3.1.6</ecNumber>
    </recommendedName>
    <alternativeName>
        <fullName evidence="8">D-ribose-5-phosphate ketol-isomerase</fullName>
    </alternativeName>
    <alternativeName>
        <fullName evidence="7">Phosphoriboisomerase</fullName>
    </alternativeName>
</protein>
<evidence type="ECO:0000256" key="5">
    <source>
        <dbReference type="ARBA" id="ARBA00019150"/>
    </source>
</evidence>
<name>A0A8H7R9U5_9FUNG</name>
<dbReference type="NCBIfam" id="NF001924">
    <property type="entry name" value="PRK00702.1"/>
    <property type="match status" value="1"/>
</dbReference>
<evidence type="ECO:0000256" key="7">
    <source>
        <dbReference type="ARBA" id="ARBA00029734"/>
    </source>
</evidence>
<evidence type="ECO:0000256" key="3">
    <source>
        <dbReference type="ARBA" id="ARBA00008088"/>
    </source>
</evidence>
<evidence type="ECO:0000256" key="8">
    <source>
        <dbReference type="ARBA" id="ARBA00032273"/>
    </source>
</evidence>
<evidence type="ECO:0000313" key="10">
    <source>
        <dbReference type="Proteomes" id="UP000603453"/>
    </source>
</evidence>
<dbReference type="SUPFAM" id="SSF100950">
    <property type="entry name" value="NagB/RpiA/CoA transferase-like"/>
    <property type="match status" value="1"/>
</dbReference>
<dbReference type="Gene3D" id="3.40.50.1360">
    <property type="match status" value="1"/>
</dbReference>
<dbReference type="SUPFAM" id="SSF75445">
    <property type="entry name" value="D-ribose-5-phosphate isomerase (RpiA), lid domain"/>
    <property type="match status" value="1"/>
</dbReference>
<dbReference type="InterPro" id="IPR004788">
    <property type="entry name" value="Ribose5P_isomerase_type_A"/>
</dbReference>
<gene>
    <name evidence="9" type="ORF">INT47_008547</name>
</gene>
<dbReference type="AlphaFoldDB" id="A0A8H7R9U5"/>
<dbReference type="EC" id="5.3.1.6" evidence="4"/>
<evidence type="ECO:0000313" key="9">
    <source>
        <dbReference type="EMBL" id="KAG2206530.1"/>
    </source>
</evidence>
<dbReference type="NCBIfam" id="TIGR00021">
    <property type="entry name" value="rpiA"/>
    <property type="match status" value="1"/>
</dbReference>
<evidence type="ECO:0000256" key="4">
    <source>
        <dbReference type="ARBA" id="ARBA00011959"/>
    </source>
</evidence>
<dbReference type="OrthoDB" id="1555531at2759"/>
<comment type="caution">
    <text evidence="9">The sequence shown here is derived from an EMBL/GenBank/DDBJ whole genome shotgun (WGS) entry which is preliminary data.</text>
</comment>
<sequence length="253" mass="27636">MLTRKSFAIFKRHSSSFYAEASKKWAGTKAMQDLVQSKPSVVGLGSGSTIVYAIEHLAKTELARTVTCIPTSFQTRQLILAHNLKLGSLEQYPIIDITIDGADEIDPRLNAIKGGGACLFQERLVAQSSRRFLLVADATKKSKKLGTQWRRGVPVEVVPLALTAITYSLQRIFPDVHIQLRMATPTDKAGPVVTDNGNLILDCDFGPIDDPVLLYKEIKCLSGILDVGLFCKMAEAAYIGDLKGDEGVILTKD</sequence>
<dbReference type="GO" id="GO:0005737">
    <property type="term" value="C:cytoplasm"/>
    <property type="evidence" value="ECO:0007669"/>
    <property type="project" value="TreeGrafter"/>
</dbReference>
<accession>A0A8H7R9U5</accession>
<comment type="similarity">
    <text evidence="3">Belongs to the ribose 5-phosphate isomerase family.</text>
</comment>
<comment type="pathway">
    <text evidence="2">Carbohydrate degradation; pentose phosphate pathway; D-ribose 5-phosphate from D-ribulose 5-phosphate (non-oxidative stage): step 1/1.</text>
</comment>
<dbReference type="PANTHER" id="PTHR11934">
    <property type="entry name" value="RIBOSE-5-PHOSPHATE ISOMERASE"/>
    <property type="match status" value="1"/>
</dbReference>
<organism evidence="9 10">
    <name type="scientific">Mucor saturninus</name>
    <dbReference type="NCBI Taxonomy" id="64648"/>
    <lineage>
        <taxon>Eukaryota</taxon>
        <taxon>Fungi</taxon>
        <taxon>Fungi incertae sedis</taxon>
        <taxon>Mucoromycota</taxon>
        <taxon>Mucoromycotina</taxon>
        <taxon>Mucoromycetes</taxon>
        <taxon>Mucorales</taxon>
        <taxon>Mucorineae</taxon>
        <taxon>Mucoraceae</taxon>
        <taxon>Mucor</taxon>
    </lineage>
</organism>
<dbReference type="Gene3D" id="3.30.70.260">
    <property type="match status" value="1"/>
</dbReference>
<dbReference type="EMBL" id="JAEPRD010000030">
    <property type="protein sequence ID" value="KAG2206530.1"/>
    <property type="molecule type" value="Genomic_DNA"/>
</dbReference>
<dbReference type="UniPathway" id="UPA00115">
    <property type="reaction ID" value="UER00412"/>
</dbReference>